<dbReference type="AlphaFoldDB" id="A0A101M2V1"/>
<accession>A0A101M2V1</accession>
<reference evidence="2" key="1">
    <citation type="journal article" date="2015" name="Genome Biol. Evol.">
        <title>Organellar Genomes of White Spruce (Picea glauca): Assembly and Annotation.</title>
        <authorList>
            <person name="Jackman S.D."/>
            <person name="Warren R.L."/>
            <person name="Gibb E.A."/>
            <person name="Vandervalk B.P."/>
            <person name="Mohamadi H."/>
            <person name="Chu J."/>
            <person name="Raymond A."/>
            <person name="Pleasance S."/>
            <person name="Coope R."/>
            <person name="Wildung M.R."/>
            <person name="Ritland C.E."/>
            <person name="Bousquet J."/>
            <person name="Jones S.J."/>
            <person name="Bohlmann J."/>
            <person name="Birol I."/>
        </authorList>
    </citation>
    <scope>NUCLEOTIDE SEQUENCE [LARGE SCALE GENOMIC DNA]</scope>
    <source>
        <tissue evidence="2">Flushing bud</tissue>
    </source>
</reference>
<name>A0A101M2V1_PICGL</name>
<evidence type="ECO:0000313" key="2">
    <source>
        <dbReference type="EMBL" id="KUM49949.1"/>
    </source>
</evidence>
<proteinExistence type="predicted"/>
<keyword evidence="2" id="KW-0496">Mitochondrion</keyword>
<protein>
    <submittedName>
        <fullName evidence="2">Uncharacterized protein</fullName>
    </submittedName>
</protein>
<organism evidence="2">
    <name type="scientific">Picea glauca</name>
    <name type="common">White spruce</name>
    <name type="synonym">Pinus glauca</name>
    <dbReference type="NCBI Taxonomy" id="3330"/>
    <lineage>
        <taxon>Eukaryota</taxon>
        <taxon>Viridiplantae</taxon>
        <taxon>Streptophyta</taxon>
        <taxon>Embryophyta</taxon>
        <taxon>Tracheophyta</taxon>
        <taxon>Spermatophyta</taxon>
        <taxon>Pinopsida</taxon>
        <taxon>Pinidae</taxon>
        <taxon>Conifers I</taxon>
        <taxon>Pinales</taxon>
        <taxon>Pinaceae</taxon>
        <taxon>Picea</taxon>
    </lineage>
</organism>
<feature type="region of interest" description="Disordered" evidence="1">
    <location>
        <begin position="1"/>
        <end position="25"/>
    </location>
</feature>
<sequence>MKHSRSGRLALERKPSRSKEKSTNLYTNTKSLLLPACSNPSADETRLVHLPKLTLRLLLRAAALITELEETRALGSRKPGPVVGRENQAILVKTLFYFFF</sequence>
<evidence type="ECO:0000256" key="1">
    <source>
        <dbReference type="SAM" id="MobiDB-lite"/>
    </source>
</evidence>
<dbReference type="EMBL" id="LKAM01000002">
    <property type="protein sequence ID" value="KUM49949.1"/>
    <property type="molecule type" value="Genomic_DNA"/>
</dbReference>
<comment type="caution">
    <text evidence="2">The sequence shown here is derived from an EMBL/GenBank/DDBJ whole genome shotgun (WGS) entry which is preliminary data.</text>
</comment>
<feature type="compositionally biased region" description="Basic and acidic residues" evidence="1">
    <location>
        <begin position="10"/>
        <end position="22"/>
    </location>
</feature>
<gene>
    <name evidence="2" type="ORF">ABT39_MTgene3177</name>
</gene>
<geneLocation type="mitochondrion" evidence="2"/>